<organism evidence="7 8">
    <name type="scientific">Coccomyxa subellipsoidea</name>
    <dbReference type="NCBI Taxonomy" id="248742"/>
    <lineage>
        <taxon>Eukaryota</taxon>
        <taxon>Viridiplantae</taxon>
        <taxon>Chlorophyta</taxon>
        <taxon>core chlorophytes</taxon>
        <taxon>Trebouxiophyceae</taxon>
        <taxon>Trebouxiophyceae incertae sedis</taxon>
        <taxon>Coccomyxaceae</taxon>
        <taxon>Coccomyxa</taxon>
    </lineage>
</organism>
<dbReference type="InterPro" id="IPR057982">
    <property type="entry name" value="TPR_NAA35"/>
</dbReference>
<comment type="caution">
    <text evidence="7">The sequence shown here is derived from an EMBL/GenBank/DDBJ whole genome shotgun (WGS) entry which is preliminary data.</text>
</comment>
<feature type="compositionally biased region" description="Polar residues" evidence="4">
    <location>
        <begin position="512"/>
        <end position="524"/>
    </location>
</feature>
<feature type="region of interest" description="Disordered" evidence="4">
    <location>
        <begin position="511"/>
        <end position="543"/>
    </location>
</feature>
<evidence type="ECO:0000259" key="5">
    <source>
        <dbReference type="Pfam" id="PF04112"/>
    </source>
</evidence>
<dbReference type="Pfam" id="PF04112">
    <property type="entry name" value="Mak10"/>
    <property type="match status" value="1"/>
</dbReference>
<evidence type="ECO:0000256" key="4">
    <source>
        <dbReference type="SAM" id="MobiDB-lite"/>
    </source>
</evidence>
<comment type="similarity">
    <text evidence="2">Belongs to the MAK10 family.</text>
</comment>
<feature type="domain" description="NAA35-like N-terminal" evidence="5">
    <location>
        <begin position="33"/>
        <end position="170"/>
    </location>
</feature>
<dbReference type="PANTHER" id="PTHR21373">
    <property type="entry name" value="GLUCOSE REPRESSIBLE PROTEIN MAK10"/>
    <property type="match status" value="1"/>
</dbReference>
<dbReference type="Proteomes" id="UP001491310">
    <property type="component" value="Unassembled WGS sequence"/>
</dbReference>
<comment type="subcellular location">
    <subcellularLocation>
        <location evidence="1">Cytoplasm</location>
    </subcellularLocation>
</comment>
<evidence type="ECO:0000259" key="6">
    <source>
        <dbReference type="Pfam" id="PF25789"/>
    </source>
</evidence>
<protein>
    <recommendedName>
        <fullName evidence="9">Mak10-domain-containing protein</fullName>
    </recommendedName>
</protein>
<name>A0ABR2YBV5_9CHLO</name>
<evidence type="ECO:0000256" key="1">
    <source>
        <dbReference type="ARBA" id="ARBA00004496"/>
    </source>
</evidence>
<evidence type="ECO:0000313" key="8">
    <source>
        <dbReference type="Proteomes" id="UP001491310"/>
    </source>
</evidence>
<keyword evidence="3" id="KW-0963">Cytoplasm</keyword>
<evidence type="ECO:0000313" key="7">
    <source>
        <dbReference type="EMBL" id="KAK9901701.1"/>
    </source>
</evidence>
<sequence length="712" mass="78218">MIQFSAQDKLACESCAWLDIEELIQDAAEALQEGELVHDDHFSLYEAMSAVEIGDPKLDAGMCTGPSGVQEVRPASSLSSSDALAVADRLFAAEATWHQGNNLPQTVFTCLYILQPRSAEGHIALEALCKATHATCIAVRDLVLAGNVCEDEDFALHTFGMHMEMGLKDADVSALAALTLAEEALEALLQRGRGKGSSGAAAGQAILQEHMGAFLARVRFRKALLKGLQRVQKSTKQDQDFARKQFAAALQELERMRDSAHPRPQDAVGFCPDVNRRLMAPIPPRNITFLTSQQTWDHYAKLLEHLLLVGDIVKVGSYGELKAYLFAFSGRSCGGIPRSALHLAVNGKTARPGDPMGAWLPRKAMLCAALRMPSSALPSADSALFIDQACLAVAGWCQDMCLNRARQRRRHRRTVEDWAHLYDHAANADMSPEFQLWMAESGWQWQMKEGDSQGPCGCWVEKECASMLLQHLQLGFELDVYAPEEYCMLFWYCDFLHGVIEVNSRDLLKAMPSSSAKSPHTPNSKAAKKKPVTGKKNSPDGTSIEHALHTEVQQAGVERLVCQAQMRMAAALLAGGQLRPFPAPFNSEAQRFEQRFGFVQRLQRPEPLAFDQYARSVDISTCTADSILQSAFEGFREARRVVTMLLQLRLAGPADKARPDQRSEHLQALLRICSQNTVAVKVLHDAAKVDAAEAACGLCAILATLRDAVQPI</sequence>
<feature type="domain" description="NAA35-like TPR repeats" evidence="6">
    <location>
        <begin position="312"/>
        <end position="691"/>
    </location>
</feature>
<reference evidence="7 8" key="1">
    <citation type="journal article" date="2024" name="Nat. Commun.">
        <title>Phylogenomics reveals the evolutionary origins of lichenization in chlorophyte algae.</title>
        <authorList>
            <person name="Puginier C."/>
            <person name="Libourel C."/>
            <person name="Otte J."/>
            <person name="Skaloud P."/>
            <person name="Haon M."/>
            <person name="Grisel S."/>
            <person name="Petersen M."/>
            <person name="Berrin J.G."/>
            <person name="Delaux P.M."/>
            <person name="Dal Grande F."/>
            <person name="Keller J."/>
        </authorList>
    </citation>
    <scope>NUCLEOTIDE SEQUENCE [LARGE SCALE GENOMIC DNA]</scope>
    <source>
        <strain evidence="7 8">SAG 216-7</strain>
    </source>
</reference>
<dbReference type="Pfam" id="PF25789">
    <property type="entry name" value="TPR_NAA35"/>
    <property type="match status" value="1"/>
</dbReference>
<dbReference type="InterPro" id="IPR057983">
    <property type="entry name" value="NAA35-like_N"/>
</dbReference>
<dbReference type="PANTHER" id="PTHR21373:SF0">
    <property type="entry name" value="N-ALPHA-ACETYLTRANSFERASE 35, NATC AUXILIARY SUBUNIT"/>
    <property type="match status" value="1"/>
</dbReference>
<proteinExistence type="inferred from homology"/>
<gene>
    <name evidence="7" type="ORF">WJX75_009287</name>
</gene>
<evidence type="ECO:0000256" key="3">
    <source>
        <dbReference type="ARBA" id="ARBA00022490"/>
    </source>
</evidence>
<evidence type="ECO:0008006" key="9">
    <source>
        <dbReference type="Google" id="ProtNLM"/>
    </source>
</evidence>
<dbReference type="EMBL" id="JALJOT010000017">
    <property type="protein sequence ID" value="KAK9901701.1"/>
    <property type="molecule type" value="Genomic_DNA"/>
</dbReference>
<dbReference type="InterPro" id="IPR007244">
    <property type="entry name" value="Naa35_N"/>
</dbReference>
<evidence type="ECO:0000256" key="2">
    <source>
        <dbReference type="ARBA" id="ARBA00006289"/>
    </source>
</evidence>
<accession>A0ABR2YBV5</accession>
<keyword evidence="8" id="KW-1185">Reference proteome</keyword>